<protein>
    <submittedName>
        <fullName evidence="2">Uncharacterized protein</fullName>
    </submittedName>
</protein>
<reference evidence="2" key="1">
    <citation type="submission" date="2018-06" db="EMBL/GenBank/DDBJ databases">
        <authorList>
            <person name="Zhirakovskaya E."/>
        </authorList>
    </citation>
    <scope>NUCLEOTIDE SEQUENCE</scope>
</reference>
<organism evidence="2">
    <name type="scientific">hydrothermal vent metagenome</name>
    <dbReference type="NCBI Taxonomy" id="652676"/>
    <lineage>
        <taxon>unclassified sequences</taxon>
        <taxon>metagenomes</taxon>
        <taxon>ecological metagenomes</taxon>
    </lineage>
</organism>
<name>A0A3B0UX78_9ZZZZ</name>
<keyword evidence="1" id="KW-0472">Membrane</keyword>
<keyword evidence="1" id="KW-0812">Transmembrane</keyword>
<dbReference type="AlphaFoldDB" id="A0A3B0UX78"/>
<proteinExistence type="predicted"/>
<gene>
    <name evidence="2" type="ORF">MNBD_CHLOROFLEXI01-2930</name>
</gene>
<accession>A0A3B0UX78</accession>
<keyword evidence="1" id="KW-1133">Transmembrane helix</keyword>
<sequence>MKSIGNALLDIIKHLNIVRSLPKYFDKEEQRLAVQSVVIGVVVWAVVFSLKTAVHWLFENV</sequence>
<dbReference type="EMBL" id="UOEU01000023">
    <property type="protein sequence ID" value="VAW30037.1"/>
    <property type="molecule type" value="Genomic_DNA"/>
</dbReference>
<evidence type="ECO:0000256" key="1">
    <source>
        <dbReference type="SAM" id="Phobius"/>
    </source>
</evidence>
<evidence type="ECO:0000313" key="2">
    <source>
        <dbReference type="EMBL" id="VAW30037.1"/>
    </source>
</evidence>
<feature type="transmembrane region" description="Helical" evidence="1">
    <location>
        <begin position="32"/>
        <end position="58"/>
    </location>
</feature>